<proteinExistence type="predicted"/>
<dbReference type="Proteomes" id="UP001162992">
    <property type="component" value="Chromosome 12"/>
</dbReference>
<accession>A0ACC2C307</accession>
<evidence type="ECO:0000313" key="1">
    <source>
        <dbReference type="EMBL" id="KAJ7536382.1"/>
    </source>
</evidence>
<sequence>MYVMGVGRPVGKLNVLIMAYDIEIGVWNKVRVQPPRPSIRKKLRCTGEPDLVESKGRLFMTLNSNLPPSLVIWELKIVGLTAESKDLVATIPAKLIDCLFFDVNWKAIWCWQAMGFENSILFAWYPLAERACYIEGTRGLVHDLMESRSLVYDLLEGSWQSWSVGLDDDQLYKFSVASLSLGMGV</sequence>
<gene>
    <name evidence="1" type="ORF">O6H91_12G067100</name>
</gene>
<dbReference type="EMBL" id="CM055103">
    <property type="protein sequence ID" value="KAJ7536382.1"/>
    <property type="molecule type" value="Genomic_DNA"/>
</dbReference>
<reference evidence="2" key="1">
    <citation type="journal article" date="2024" name="Proc. Natl. Acad. Sci. U.S.A.">
        <title>Extraordinary preservation of gene collinearity over three hundred million years revealed in homosporous lycophytes.</title>
        <authorList>
            <person name="Li C."/>
            <person name="Wickell D."/>
            <person name="Kuo L.Y."/>
            <person name="Chen X."/>
            <person name="Nie B."/>
            <person name="Liao X."/>
            <person name="Peng D."/>
            <person name="Ji J."/>
            <person name="Jenkins J."/>
            <person name="Williams M."/>
            <person name="Shu S."/>
            <person name="Plott C."/>
            <person name="Barry K."/>
            <person name="Rajasekar S."/>
            <person name="Grimwood J."/>
            <person name="Han X."/>
            <person name="Sun S."/>
            <person name="Hou Z."/>
            <person name="He W."/>
            <person name="Dai G."/>
            <person name="Sun C."/>
            <person name="Schmutz J."/>
            <person name="Leebens-Mack J.H."/>
            <person name="Li F.W."/>
            <person name="Wang L."/>
        </authorList>
    </citation>
    <scope>NUCLEOTIDE SEQUENCE [LARGE SCALE GENOMIC DNA]</scope>
    <source>
        <strain evidence="2">cv. PW_Plant_1</strain>
    </source>
</reference>
<name>A0ACC2C307_DIPCM</name>
<protein>
    <submittedName>
        <fullName evidence="1">Uncharacterized protein</fullName>
    </submittedName>
</protein>
<keyword evidence="2" id="KW-1185">Reference proteome</keyword>
<organism evidence="1 2">
    <name type="scientific">Diphasiastrum complanatum</name>
    <name type="common">Issler's clubmoss</name>
    <name type="synonym">Lycopodium complanatum</name>
    <dbReference type="NCBI Taxonomy" id="34168"/>
    <lineage>
        <taxon>Eukaryota</taxon>
        <taxon>Viridiplantae</taxon>
        <taxon>Streptophyta</taxon>
        <taxon>Embryophyta</taxon>
        <taxon>Tracheophyta</taxon>
        <taxon>Lycopodiopsida</taxon>
        <taxon>Lycopodiales</taxon>
        <taxon>Lycopodiaceae</taxon>
        <taxon>Lycopodioideae</taxon>
        <taxon>Diphasiastrum</taxon>
    </lineage>
</organism>
<evidence type="ECO:0000313" key="2">
    <source>
        <dbReference type="Proteomes" id="UP001162992"/>
    </source>
</evidence>
<comment type="caution">
    <text evidence="1">The sequence shown here is derived from an EMBL/GenBank/DDBJ whole genome shotgun (WGS) entry which is preliminary data.</text>
</comment>